<dbReference type="AlphaFoldDB" id="A0A1C5ADU1"/>
<evidence type="ECO:0000313" key="4">
    <source>
        <dbReference type="Proteomes" id="UP000198228"/>
    </source>
</evidence>
<accession>A0A1C5ADU1</accession>
<feature type="transmembrane region" description="Helical" evidence="2">
    <location>
        <begin position="34"/>
        <end position="52"/>
    </location>
</feature>
<sequence length="91" mass="9390">MGYRRKDARPRLALWMLVALGDIVLLLVSAGMPALVALLAVVTVTAAAVAAWRLSRRSALAGEEAVPVSMAGGPEGERTTAAAGPVCPPPW</sequence>
<feature type="region of interest" description="Disordered" evidence="1">
    <location>
        <begin position="66"/>
        <end position="91"/>
    </location>
</feature>
<dbReference type="RefSeq" id="WP_088963985.1">
    <property type="nucleotide sequence ID" value="NZ_LT607410.1"/>
</dbReference>
<gene>
    <name evidence="3" type="ORF">GA0074696_5816</name>
</gene>
<keyword evidence="2" id="KW-0812">Transmembrane</keyword>
<keyword evidence="2" id="KW-0472">Membrane</keyword>
<dbReference type="EMBL" id="LT607410">
    <property type="protein sequence ID" value="SCF43339.1"/>
    <property type="molecule type" value="Genomic_DNA"/>
</dbReference>
<evidence type="ECO:0000256" key="1">
    <source>
        <dbReference type="SAM" id="MobiDB-lite"/>
    </source>
</evidence>
<protein>
    <submittedName>
        <fullName evidence="3">Uncharacterized protein</fullName>
    </submittedName>
</protein>
<reference evidence="3 4" key="1">
    <citation type="submission" date="2016-06" db="EMBL/GenBank/DDBJ databases">
        <authorList>
            <person name="Kjaerup R.B."/>
            <person name="Dalgaard T.S."/>
            <person name="Juul-Madsen H.R."/>
        </authorList>
    </citation>
    <scope>NUCLEOTIDE SEQUENCE [LARGE SCALE GENOMIC DNA]</scope>
    <source>
        <strain evidence="3 4">DSM 43821</strain>
    </source>
</reference>
<dbReference type="Proteomes" id="UP000198228">
    <property type="component" value="Chromosome I"/>
</dbReference>
<proteinExistence type="predicted"/>
<keyword evidence="2" id="KW-1133">Transmembrane helix</keyword>
<name>A0A1C5ADU1_9ACTN</name>
<evidence type="ECO:0000313" key="3">
    <source>
        <dbReference type="EMBL" id="SCF43339.1"/>
    </source>
</evidence>
<evidence type="ECO:0000256" key="2">
    <source>
        <dbReference type="SAM" id="Phobius"/>
    </source>
</evidence>
<organism evidence="3 4">
    <name type="scientific">Micromonospora purpureochromogenes</name>
    <dbReference type="NCBI Taxonomy" id="47872"/>
    <lineage>
        <taxon>Bacteria</taxon>
        <taxon>Bacillati</taxon>
        <taxon>Actinomycetota</taxon>
        <taxon>Actinomycetes</taxon>
        <taxon>Micromonosporales</taxon>
        <taxon>Micromonosporaceae</taxon>
        <taxon>Micromonospora</taxon>
    </lineage>
</organism>
<feature type="transmembrane region" description="Helical" evidence="2">
    <location>
        <begin position="12"/>
        <end position="28"/>
    </location>
</feature>